<dbReference type="Proteomes" id="UP000054564">
    <property type="component" value="Unassembled WGS sequence"/>
</dbReference>
<name>A0A0L0W332_9BASI</name>
<dbReference type="AlphaFoldDB" id="A0A0L0W332"/>
<gene>
    <name evidence="1" type="ORF">PSTG_00866</name>
</gene>
<accession>A0A0L0W332</accession>
<evidence type="ECO:0000313" key="2">
    <source>
        <dbReference type="Proteomes" id="UP000054564"/>
    </source>
</evidence>
<comment type="caution">
    <text evidence="1">The sequence shown here is derived from an EMBL/GenBank/DDBJ whole genome shotgun (WGS) entry which is preliminary data.</text>
</comment>
<evidence type="ECO:0000313" key="1">
    <source>
        <dbReference type="EMBL" id="KNF05872.1"/>
    </source>
</evidence>
<organism evidence="1 2">
    <name type="scientific">Puccinia striiformis f. sp. tritici PST-78</name>
    <dbReference type="NCBI Taxonomy" id="1165861"/>
    <lineage>
        <taxon>Eukaryota</taxon>
        <taxon>Fungi</taxon>
        <taxon>Dikarya</taxon>
        <taxon>Basidiomycota</taxon>
        <taxon>Pucciniomycotina</taxon>
        <taxon>Pucciniomycetes</taxon>
        <taxon>Pucciniales</taxon>
        <taxon>Pucciniaceae</taxon>
        <taxon>Puccinia</taxon>
    </lineage>
</organism>
<keyword evidence="2" id="KW-1185">Reference proteome</keyword>
<proteinExistence type="predicted"/>
<reference evidence="2" key="1">
    <citation type="submission" date="2014-03" db="EMBL/GenBank/DDBJ databases">
        <title>The Genome Sequence of Puccinia striiformis f. sp. tritici PST-78.</title>
        <authorList>
            <consortium name="The Broad Institute Genome Sequencing Platform"/>
            <person name="Cuomo C."/>
            <person name="Hulbert S."/>
            <person name="Chen X."/>
            <person name="Walker B."/>
            <person name="Young S.K."/>
            <person name="Zeng Q."/>
            <person name="Gargeya S."/>
            <person name="Fitzgerald M."/>
            <person name="Haas B."/>
            <person name="Abouelleil A."/>
            <person name="Alvarado L."/>
            <person name="Arachchi H.M."/>
            <person name="Berlin A.M."/>
            <person name="Chapman S.B."/>
            <person name="Goldberg J."/>
            <person name="Griggs A."/>
            <person name="Gujja S."/>
            <person name="Hansen M."/>
            <person name="Howarth C."/>
            <person name="Imamovic A."/>
            <person name="Larimer J."/>
            <person name="McCowan C."/>
            <person name="Montmayeur A."/>
            <person name="Murphy C."/>
            <person name="Neiman D."/>
            <person name="Pearson M."/>
            <person name="Priest M."/>
            <person name="Roberts A."/>
            <person name="Saif S."/>
            <person name="Shea T."/>
            <person name="Sisk P."/>
            <person name="Sykes S."/>
            <person name="Wortman J."/>
            <person name="Nusbaum C."/>
            <person name="Birren B."/>
        </authorList>
    </citation>
    <scope>NUCLEOTIDE SEQUENCE [LARGE SCALE GENOMIC DNA]</scope>
    <source>
        <strain evidence="2">race PST-78</strain>
    </source>
</reference>
<dbReference type="EMBL" id="AJIL01000005">
    <property type="protein sequence ID" value="KNF05872.1"/>
    <property type="molecule type" value="Genomic_DNA"/>
</dbReference>
<protein>
    <submittedName>
        <fullName evidence="1">Uncharacterized protein</fullName>
    </submittedName>
</protein>
<sequence length="202" mass="22715">MPPLIPHPHPITTVHHFAPGLIKFAWKMITLKSCMFVSEEPPRLGTHLFKILDANPWSTTLPHPKPLSAPLMDIYTSAPRSDLPDAASWFVFEGSLHAPKNNNNLVIHTHSSSYHHTIPCNYDSLPFPRLSGLLRIVSDTGVKTAIDPDNQTSCLFSLTAAPQLDHESLHNLDKDNSVYLTADVVHYLYNIVHLKVRFFEII</sequence>
<dbReference type="OrthoDB" id="2510615at2759"/>